<dbReference type="GO" id="GO:0003676">
    <property type="term" value="F:nucleic acid binding"/>
    <property type="evidence" value="ECO:0007669"/>
    <property type="project" value="InterPro"/>
</dbReference>
<dbReference type="InterPro" id="IPR040255">
    <property type="entry name" value="Non-specific_endonuclease"/>
</dbReference>
<dbReference type="GO" id="GO:0005634">
    <property type="term" value="C:nucleus"/>
    <property type="evidence" value="ECO:0007669"/>
    <property type="project" value="TreeGrafter"/>
</dbReference>
<evidence type="ECO:0000256" key="1">
    <source>
        <dbReference type="ARBA" id="ARBA00010052"/>
    </source>
</evidence>
<dbReference type="FunFam" id="3.40.570.10:FF:000007">
    <property type="entry name" value="Alkaline nuclease"/>
    <property type="match status" value="1"/>
</dbReference>
<feature type="binding site" evidence="5">
    <location>
        <position position="259"/>
    </location>
    <ligand>
        <name>Mg(2+)</name>
        <dbReference type="ChEBI" id="CHEBI:18420"/>
        <note>catalytic</note>
    </ligand>
</feature>
<dbReference type="InterPro" id="IPR020821">
    <property type="entry name" value="ENPP1-3/EXOG-like_nuc-like"/>
</dbReference>
<gene>
    <name evidence="9" type="ORF">MELIAE_LOCUS5296</name>
</gene>
<keyword evidence="5" id="KW-0479">Metal-binding</keyword>
<dbReference type="SMART" id="SM00892">
    <property type="entry name" value="Endonuclease_NS"/>
    <property type="match status" value="1"/>
</dbReference>
<feature type="signal peptide" evidence="6">
    <location>
        <begin position="1"/>
        <end position="19"/>
    </location>
</feature>
<evidence type="ECO:0000256" key="5">
    <source>
        <dbReference type="PIRSR" id="PIRSR640255-2"/>
    </source>
</evidence>
<evidence type="ECO:0000313" key="9">
    <source>
        <dbReference type="EMBL" id="CAH0553240.1"/>
    </source>
</evidence>
<feature type="domain" description="ENPP1-3/EXOG-like endonuclease/phosphodiesterase" evidence="7">
    <location>
        <begin position="147"/>
        <end position="357"/>
    </location>
</feature>
<dbReference type="InterPro" id="IPR044929">
    <property type="entry name" value="DNA/RNA_non-sp_Endonuclease_sf"/>
</dbReference>
<name>A0A9P0B1Q2_BRAAE</name>
<dbReference type="OrthoDB" id="8194122at2759"/>
<dbReference type="GO" id="GO:0046872">
    <property type="term" value="F:metal ion binding"/>
    <property type="evidence" value="ECO:0007669"/>
    <property type="project" value="UniProtKB-KW"/>
</dbReference>
<dbReference type="PANTHER" id="PTHR13966:SF17">
    <property type="entry name" value="ENDONUCLEASE-RELATED"/>
    <property type="match status" value="1"/>
</dbReference>
<comment type="similarity">
    <text evidence="1">Belongs to the DNA/RNA non-specific endonuclease family.</text>
</comment>
<keyword evidence="2" id="KW-0540">Nuclease</keyword>
<feature type="active site" description="Proton acceptor" evidence="4">
    <location>
        <position position="229"/>
    </location>
</feature>
<evidence type="ECO:0000259" key="7">
    <source>
        <dbReference type="SMART" id="SM00477"/>
    </source>
</evidence>
<evidence type="ECO:0000256" key="6">
    <source>
        <dbReference type="SAM" id="SignalP"/>
    </source>
</evidence>
<protein>
    <submittedName>
        <fullName evidence="9">Uncharacterized protein</fullName>
    </submittedName>
</protein>
<dbReference type="GO" id="GO:0000014">
    <property type="term" value="F:single-stranded DNA endodeoxyribonuclease activity"/>
    <property type="evidence" value="ECO:0007669"/>
    <property type="project" value="TreeGrafter"/>
</dbReference>
<dbReference type="AlphaFoldDB" id="A0A9P0B1Q2"/>
<dbReference type="Proteomes" id="UP001154078">
    <property type="component" value="Chromosome 3"/>
</dbReference>
<dbReference type="SUPFAM" id="SSF54060">
    <property type="entry name" value="His-Me finger endonucleases"/>
    <property type="match status" value="1"/>
</dbReference>
<reference evidence="9" key="1">
    <citation type="submission" date="2021-12" db="EMBL/GenBank/DDBJ databases">
        <authorList>
            <person name="King R."/>
        </authorList>
    </citation>
    <scope>NUCLEOTIDE SEQUENCE</scope>
</reference>
<dbReference type="GO" id="GO:0006309">
    <property type="term" value="P:apoptotic DNA fragmentation"/>
    <property type="evidence" value="ECO:0007669"/>
    <property type="project" value="TreeGrafter"/>
</dbReference>
<evidence type="ECO:0000256" key="2">
    <source>
        <dbReference type="ARBA" id="ARBA00022722"/>
    </source>
</evidence>
<sequence length="402" mass="45398">MNIFSICCVFFTLLSLSHSRHKKYEGCSISFNLQMEEKSPLFLKNNTNIDFIVPVNGKLYLKNDQQFILVCPGPKNILPISNSNQTVVTCSSNNFILARKTVSSEEMQCSKIPKAEIQEHNKQCGGNGKKISIGYKITRKKWVYLIEVCYDSDSGRTLYTEHHVIGEEIENASKTNLRPSFSTAGLGADTPAEVVYKQEFQKSTFNQLLGSARLAEQYINNKSYLARGHLSPDADFLLSPWQYATYFYINTCPQWNSINNGNWKRIENLIRKTASHYNSTLKVITGTHDVLQLPNAKGELVDILLAKSKSKIPVPKFVWKIVCHELNKQCIVLVVVNNPFAQNSGNNLNICNNICDTYGWADSNWNKVTKGLIKCCEYSEFSQVVSGLPNIRVKSVLRGINK</sequence>
<dbReference type="GO" id="GO:0005743">
    <property type="term" value="C:mitochondrial inner membrane"/>
    <property type="evidence" value="ECO:0007669"/>
    <property type="project" value="TreeGrafter"/>
</dbReference>
<dbReference type="SMART" id="SM00477">
    <property type="entry name" value="NUC"/>
    <property type="match status" value="1"/>
</dbReference>
<dbReference type="Gene3D" id="3.40.570.10">
    <property type="entry name" value="Extracellular Endonuclease, subunit A"/>
    <property type="match status" value="1"/>
</dbReference>
<dbReference type="InterPro" id="IPR001604">
    <property type="entry name" value="Endo_G_ENPP1-like_dom"/>
</dbReference>
<dbReference type="InterPro" id="IPR044925">
    <property type="entry name" value="His-Me_finger_sf"/>
</dbReference>
<proteinExistence type="inferred from homology"/>
<evidence type="ECO:0000313" key="10">
    <source>
        <dbReference type="Proteomes" id="UP001154078"/>
    </source>
</evidence>
<dbReference type="PANTHER" id="PTHR13966">
    <property type="entry name" value="ENDONUCLEASE RELATED"/>
    <property type="match status" value="1"/>
</dbReference>
<keyword evidence="3" id="KW-0255">Endonuclease</keyword>
<feature type="chain" id="PRO_5040179481" evidence="6">
    <location>
        <begin position="20"/>
        <end position="402"/>
    </location>
</feature>
<evidence type="ECO:0000259" key="8">
    <source>
        <dbReference type="SMART" id="SM00892"/>
    </source>
</evidence>
<feature type="domain" description="DNA/RNA non-specific endonuclease/pyrophosphatase/phosphodiesterase" evidence="8">
    <location>
        <begin position="142"/>
        <end position="381"/>
    </location>
</feature>
<dbReference type="GO" id="GO:0004521">
    <property type="term" value="F:RNA endonuclease activity"/>
    <property type="evidence" value="ECO:0007669"/>
    <property type="project" value="TreeGrafter"/>
</dbReference>
<dbReference type="EMBL" id="OV121134">
    <property type="protein sequence ID" value="CAH0553240.1"/>
    <property type="molecule type" value="Genomic_DNA"/>
</dbReference>
<evidence type="ECO:0000256" key="3">
    <source>
        <dbReference type="ARBA" id="ARBA00022759"/>
    </source>
</evidence>
<evidence type="ECO:0000256" key="4">
    <source>
        <dbReference type="PIRSR" id="PIRSR640255-1"/>
    </source>
</evidence>
<organism evidence="9 10">
    <name type="scientific">Brassicogethes aeneus</name>
    <name type="common">Rape pollen beetle</name>
    <name type="synonym">Meligethes aeneus</name>
    <dbReference type="NCBI Taxonomy" id="1431903"/>
    <lineage>
        <taxon>Eukaryota</taxon>
        <taxon>Metazoa</taxon>
        <taxon>Ecdysozoa</taxon>
        <taxon>Arthropoda</taxon>
        <taxon>Hexapoda</taxon>
        <taxon>Insecta</taxon>
        <taxon>Pterygota</taxon>
        <taxon>Neoptera</taxon>
        <taxon>Endopterygota</taxon>
        <taxon>Coleoptera</taxon>
        <taxon>Polyphaga</taxon>
        <taxon>Cucujiformia</taxon>
        <taxon>Nitidulidae</taxon>
        <taxon>Meligethinae</taxon>
        <taxon>Brassicogethes</taxon>
    </lineage>
</organism>
<keyword evidence="3" id="KW-0378">Hydrolase</keyword>
<keyword evidence="6" id="KW-0732">Signal</keyword>
<accession>A0A9P0B1Q2</accession>
<keyword evidence="10" id="KW-1185">Reference proteome</keyword>
<dbReference type="Pfam" id="PF01223">
    <property type="entry name" value="Endonuclease_NS"/>
    <property type="match status" value="1"/>
</dbReference>